<reference evidence="1" key="1">
    <citation type="journal article" date="2021" name="Proc. Natl. Acad. Sci. U.S.A.">
        <title>A Catalog of Tens of Thousands of Viruses from Human Metagenomes Reveals Hidden Associations with Chronic Diseases.</title>
        <authorList>
            <person name="Tisza M.J."/>
            <person name="Buck C.B."/>
        </authorList>
    </citation>
    <scope>NUCLEOTIDE SEQUENCE</scope>
    <source>
        <strain evidence="1">CtIZM3</strain>
    </source>
</reference>
<accession>A0A8S5T9N3</accession>
<protein>
    <submittedName>
        <fullName evidence="1">Uncharacterized protein</fullName>
    </submittedName>
</protein>
<evidence type="ECO:0000313" key="1">
    <source>
        <dbReference type="EMBL" id="DAF59466.1"/>
    </source>
</evidence>
<proteinExistence type="predicted"/>
<sequence length="67" mass="8009">MTMKKVTSKNTKKQRYRKNTFKFAECISMMDLLEADVDHVGLFFFVADKMMEVREREIARCERNSKP</sequence>
<name>A0A8S5T9N3_9CAUD</name>
<organism evidence="1">
    <name type="scientific">Caudovirales sp. ctIZM3</name>
    <dbReference type="NCBI Taxonomy" id="2827633"/>
    <lineage>
        <taxon>Viruses</taxon>
        <taxon>Duplodnaviria</taxon>
        <taxon>Heunggongvirae</taxon>
        <taxon>Uroviricota</taxon>
        <taxon>Caudoviricetes</taxon>
    </lineage>
</organism>
<dbReference type="EMBL" id="BK032770">
    <property type="protein sequence ID" value="DAF59466.1"/>
    <property type="molecule type" value="Genomic_DNA"/>
</dbReference>